<evidence type="ECO:0000313" key="1">
    <source>
        <dbReference type="EMBL" id="OOR89001.1"/>
    </source>
</evidence>
<organism evidence="1 2">
    <name type="scientific">Moraxella caviae</name>
    <dbReference type="NCBI Taxonomy" id="34060"/>
    <lineage>
        <taxon>Bacteria</taxon>
        <taxon>Pseudomonadati</taxon>
        <taxon>Pseudomonadota</taxon>
        <taxon>Gammaproteobacteria</taxon>
        <taxon>Moraxellales</taxon>
        <taxon>Moraxellaceae</taxon>
        <taxon>Moraxella</taxon>
    </lineage>
</organism>
<gene>
    <name evidence="1" type="ORF">B0181_07475</name>
</gene>
<dbReference type="AlphaFoldDB" id="A0A1T0A1B3"/>
<name>A0A1T0A1B3_9GAMM</name>
<proteinExistence type="predicted"/>
<dbReference type="STRING" id="34060.B0181_07475"/>
<dbReference type="EMBL" id="MUXU01000043">
    <property type="protein sequence ID" value="OOR89001.1"/>
    <property type="molecule type" value="Genomic_DNA"/>
</dbReference>
<evidence type="ECO:0000313" key="2">
    <source>
        <dbReference type="Proteomes" id="UP000190435"/>
    </source>
</evidence>
<sequence length="61" mass="6887">MVVSQFASLFVRLWRKIASLFTCKNFPLQVKFCFVIYFASAAIVQAKPVCKLAFIVSQPAN</sequence>
<protein>
    <submittedName>
        <fullName evidence="1">Uncharacterized protein</fullName>
    </submittedName>
</protein>
<dbReference type="Proteomes" id="UP000190435">
    <property type="component" value="Unassembled WGS sequence"/>
</dbReference>
<reference evidence="1 2" key="1">
    <citation type="submission" date="2017-02" db="EMBL/GenBank/DDBJ databases">
        <title>Draft genome sequence of Moraxella caviae CCUG 355 type strain.</title>
        <authorList>
            <person name="Engstrom-Jakobsson H."/>
            <person name="Salva-Serra F."/>
            <person name="Thorell K."/>
            <person name="Gonzales-Siles L."/>
            <person name="Karlsson R."/>
            <person name="Boulund F."/>
            <person name="Engstrand L."/>
            <person name="Moore E."/>
        </authorList>
    </citation>
    <scope>NUCLEOTIDE SEQUENCE [LARGE SCALE GENOMIC DNA]</scope>
    <source>
        <strain evidence="1 2">CCUG 355</strain>
    </source>
</reference>
<accession>A0A1T0A1B3</accession>
<comment type="caution">
    <text evidence="1">The sequence shown here is derived from an EMBL/GenBank/DDBJ whole genome shotgun (WGS) entry which is preliminary data.</text>
</comment>
<keyword evidence="2" id="KW-1185">Reference proteome</keyword>